<dbReference type="Proteomes" id="UP001057452">
    <property type="component" value="Chromosome 8"/>
</dbReference>
<sequence>MQVGIVGRTGAGKSSLALGIFRILEAAKGRIFINGIDIAHIGLPDLRSRITIIPQAIENGKSKQGQRSATEKCTLSSTIIEAPDFPVNRIRRDVFFCVSLVCQGLYPHLKEITVCQAVTQFLQELALKRSFDVEDVDDIPSFSPASPISNPVSPSSSHFFLHHNKATHHSRISLSSSPSPVLKSRSVVNSMSFNRGTTNKPAIHNNGSSVTRAASFQSRLNPNGYSILSGPGSDNDSLHSSTSSLEYSGVGGGALPLTKPGSYHSPPPHGEYLRTQLAQQHRDGGVNLGSHLNLKNFPSHGGVFHQMDQGPRVMLGAPDPQGGSHGSMPSLNLQICDGGGGGLVSMQRSVGGGMVSPGLRYANANWNGRLHNASSFGEEVYCGPKSPYQQQGPQVLRSPQPKAKEASRLNKFPLDLDSLVNSSKTTPSTKSPGGSMSPNPPKPPPRSTGSLQHYSSPPSTPASPSASLSSLDSSSDTPSLHHPFLPLTPRSQTFSEGFVPPPEIGSPVPLSPGYSPKLEILLQPQAVQVAPNVPSPSSPRAVWSVEEGPGDARDSVGSILQRIASFSQNVTTDSAPAAVTQPPPAQSNGGFSSECGSPAETTPMHPWKRGEKNLKELRMLFLASGANILKFLR</sequence>
<proteinExistence type="predicted"/>
<protein>
    <submittedName>
        <fullName evidence="1">Uncharacterized protein</fullName>
    </submittedName>
</protein>
<gene>
    <name evidence="1" type="ORF">KUCAC02_007984</name>
</gene>
<comment type="caution">
    <text evidence="1">The sequence shown here is derived from an EMBL/GenBank/DDBJ whole genome shotgun (WGS) entry which is preliminary data.</text>
</comment>
<organism evidence="1 2">
    <name type="scientific">Chaenocephalus aceratus</name>
    <name type="common">Blackfin icefish</name>
    <name type="synonym">Chaenichthys aceratus</name>
    <dbReference type="NCBI Taxonomy" id="36190"/>
    <lineage>
        <taxon>Eukaryota</taxon>
        <taxon>Metazoa</taxon>
        <taxon>Chordata</taxon>
        <taxon>Craniata</taxon>
        <taxon>Vertebrata</taxon>
        <taxon>Euteleostomi</taxon>
        <taxon>Actinopterygii</taxon>
        <taxon>Neopterygii</taxon>
        <taxon>Teleostei</taxon>
        <taxon>Neoteleostei</taxon>
        <taxon>Acanthomorphata</taxon>
        <taxon>Eupercaria</taxon>
        <taxon>Perciformes</taxon>
        <taxon>Notothenioidei</taxon>
        <taxon>Channichthyidae</taxon>
        <taxon>Chaenocephalus</taxon>
    </lineage>
</organism>
<keyword evidence="2" id="KW-1185">Reference proteome</keyword>
<dbReference type="EMBL" id="CM043792">
    <property type="protein sequence ID" value="KAI4822433.1"/>
    <property type="molecule type" value="Genomic_DNA"/>
</dbReference>
<evidence type="ECO:0000313" key="1">
    <source>
        <dbReference type="EMBL" id="KAI4822433.1"/>
    </source>
</evidence>
<reference evidence="1" key="1">
    <citation type="submission" date="2022-05" db="EMBL/GenBank/DDBJ databases">
        <title>Chromosome-level genome of Chaenocephalus aceratus.</title>
        <authorList>
            <person name="Park H."/>
        </authorList>
    </citation>
    <scope>NUCLEOTIDE SEQUENCE</scope>
    <source>
        <strain evidence="1">KU_202001</strain>
    </source>
</reference>
<name>A0ACB9X8V9_CHAAC</name>
<evidence type="ECO:0000313" key="2">
    <source>
        <dbReference type="Proteomes" id="UP001057452"/>
    </source>
</evidence>
<accession>A0ACB9X8V9</accession>